<dbReference type="AlphaFoldDB" id="A0A8S3XT36"/>
<comment type="caution">
    <text evidence="1">The sequence shown here is derived from an EMBL/GenBank/DDBJ whole genome shotgun (WGS) entry which is preliminary data.</text>
</comment>
<gene>
    <name evidence="1" type="ORF">PAPOLLO_LOCUS21560</name>
</gene>
<reference evidence="1" key="1">
    <citation type="submission" date="2021-04" db="EMBL/GenBank/DDBJ databases">
        <authorList>
            <person name="Tunstrom K."/>
        </authorList>
    </citation>
    <scope>NUCLEOTIDE SEQUENCE</scope>
</reference>
<sequence>MFPETPLTFDNPPPPVPPANASVVRPSSIISVAATERSNDDESFRSCINIARSSPLKRDWAQIGRAARVLEASGQKKCKNCEVTEFRLVYNQDRLDCVKHSSVELSKKILEVDEKIAKVMSIMTTILKAKIPANVSSGGDRHKELMEQLKDVLSNEIQSGTDEHSTIYRRNMDMSNLLASLLTPPSGDQKPDVSHPSVL</sequence>
<keyword evidence="2" id="KW-1185">Reference proteome</keyword>
<protein>
    <submittedName>
        <fullName evidence="1">(apollo) hypothetical protein</fullName>
    </submittedName>
</protein>
<evidence type="ECO:0000313" key="1">
    <source>
        <dbReference type="EMBL" id="CAG5039180.1"/>
    </source>
</evidence>
<proteinExistence type="predicted"/>
<evidence type="ECO:0000313" key="2">
    <source>
        <dbReference type="Proteomes" id="UP000691718"/>
    </source>
</evidence>
<organism evidence="1 2">
    <name type="scientific">Parnassius apollo</name>
    <name type="common">Apollo butterfly</name>
    <name type="synonym">Papilio apollo</name>
    <dbReference type="NCBI Taxonomy" id="110799"/>
    <lineage>
        <taxon>Eukaryota</taxon>
        <taxon>Metazoa</taxon>
        <taxon>Ecdysozoa</taxon>
        <taxon>Arthropoda</taxon>
        <taxon>Hexapoda</taxon>
        <taxon>Insecta</taxon>
        <taxon>Pterygota</taxon>
        <taxon>Neoptera</taxon>
        <taxon>Endopterygota</taxon>
        <taxon>Lepidoptera</taxon>
        <taxon>Glossata</taxon>
        <taxon>Ditrysia</taxon>
        <taxon>Papilionoidea</taxon>
        <taxon>Papilionidae</taxon>
        <taxon>Parnassiinae</taxon>
        <taxon>Parnassini</taxon>
        <taxon>Parnassius</taxon>
        <taxon>Parnassius</taxon>
    </lineage>
</organism>
<accession>A0A8S3XT36</accession>
<name>A0A8S3XT36_PARAO</name>
<dbReference type="Proteomes" id="UP000691718">
    <property type="component" value="Unassembled WGS sequence"/>
</dbReference>
<dbReference type="EMBL" id="CAJQZP010001331">
    <property type="protein sequence ID" value="CAG5039180.1"/>
    <property type="molecule type" value="Genomic_DNA"/>
</dbReference>
<dbReference type="OrthoDB" id="6932161at2759"/>